<dbReference type="InterPro" id="IPR016032">
    <property type="entry name" value="Sig_transdc_resp-reg_C-effctor"/>
</dbReference>
<dbReference type="PANTHER" id="PTHR43214">
    <property type="entry name" value="TWO-COMPONENT RESPONSE REGULATOR"/>
    <property type="match status" value="1"/>
</dbReference>
<sequence>MDIQAQPIRVVLLDDHEIFLKGLEKLLGQQPILRLEASFSTGKMLIETLPQLQADVLLLDLQVPDITAEELLAQIKKIYPKVPVLYLTMMRGSRIMHRIEKLGASGYILKDASVAQLLTAIKCVAAGDTYFLEESLPKDEEKNTVTQPSVRVVELLSKREIEILTLICHEYSSAEIGEKLFLSTGTVDTHRRNILVKLGVNNTVGLVKFAIQNGLLNEI</sequence>
<dbReference type="GO" id="GO:0003677">
    <property type="term" value="F:DNA binding"/>
    <property type="evidence" value="ECO:0007669"/>
    <property type="project" value="UniProtKB-KW"/>
</dbReference>
<gene>
    <name evidence="8" type="ORF">DVG78_12030</name>
</gene>
<evidence type="ECO:0000256" key="5">
    <source>
        <dbReference type="PROSITE-ProRule" id="PRU00169"/>
    </source>
</evidence>
<name>A0A369IGD5_9BACT</name>
<dbReference type="Gene3D" id="3.40.50.2300">
    <property type="match status" value="1"/>
</dbReference>
<dbReference type="SMART" id="SM00448">
    <property type="entry name" value="REC"/>
    <property type="match status" value="1"/>
</dbReference>
<reference evidence="8 9" key="1">
    <citation type="submission" date="2018-07" db="EMBL/GenBank/DDBJ databases">
        <title>Genome analysis of Runella aurantiaca.</title>
        <authorList>
            <person name="Yang X."/>
        </authorList>
    </citation>
    <scope>NUCLEOTIDE SEQUENCE [LARGE SCALE GENOMIC DNA]</scope>
    <source>
        <strain evidence="8 9">YX9</strain>
    </source>
</reference>
<dbReference type="EMBL" id="QPIW01000008">
    <property type="protein sequence ID" value="RDB05716.1"/>
    <property type="molecule type" value="Genomic_DNA"/>
</dbReference>
<dbReference type="RefSeq" id="WP_114461320.1">
    <property type="nucleotide sequence ID" value="NZ_QPIW01000008.1"/>
</dbReference>
<dbReference type="InterPro" id="IPR000792">
    <property type="entry name" value="Tscrpt_reg_LuxR_C"/>
</dbReference>
<evidence type="ECO:0000256" key="1">
    <source>
        <dbReference type="ARBA" id="ARBA00022553"/>
    </source>
</evidence>
<dbReference type="SMART" id="SM00421">
    <property type="entry name" value="HTH_LUXR"/>
    <property type="match status" value="1"/>
</dbReference>
<evidence type="ECO:0000313" key="8">
    <source>
        <dbReference type="EMBL" id="RDB05716.1"/>
    </source>
</evidence>
<dbReference type="InterPro" id="IPR001789">
    <property type="entry name" value="Sig_transdc_resp-reg_receiver"/>
</dbReference>
<feature type="domain" description="HTH luxR-type" evidence="6">
    <location>
        <begin position="149"/>
        <end position="214"/>
    </location>
</feature>
<keyword evidence="1 5" id="KW-0597">Phosphoprotein</keyword>
<protein>
    <submittedName>
        <fullName evidence="8">DNA-binding response regulator</fullName>
    </submittedName>
</protein>
<dbReference type="PANTHER" id="PTHR43214:SF41">
    <property type="entry name" value="NITRATE_NITRITE RESPONSE REGULATOR PROTEIN NARP"/>
    <property type="match status" value="1"/>
</dbReference>
<dbReference type="InterPro" id="IPR058245">
    <property type="entry name" value="NreC/VraR/RcsB-like_REC"/>
</dbReference>
<dbReference type="CDD" id="cd06170">
    <property type="entry name" value="LuxR_C_like"/>
    <property type="match status" value="1"/>
</dbReference>
<dbReference type="Proteomes" id="UP000253141">
    <property type="component" value="Unassembled WGS sequence"/>
</dbReference>
<evidence type="ECO:0000259" key="7">
    <source>
        <dbReference type="PROSITE" id="PS50110"/>
    </source>
</evidence>
<dbReference type="AlphaFoldDB" id="A0A369IGD5"/>
<comment type="caution">
    <text evidence="8">The sequence shown here is derived from an EMBL/GenBank/DDBJ whole genome shotgun (WGS) entry which is preliminary data.</text>
</comment>
<keyword evidence="4" id="KW-0804">Transcription</keyword>
<dbReference type="SUPFAM" id="SSF46894">
    <property type="entry name" value="C-terminal effector domain of the bipartite response regulators"/>
    <property type="match status" value="1"/>
</dbReference>
<dbReference type="Pfam" id="PF00072">
    <property type="entry name" value="Response_reg"/>
    <property type="match status" value="1"/>
</dbReference>
<dbReference type="GO" id="GO:0000160">
    <property type="term" value="P:phosphorelay signal transduction system"/>
    <property type="evidence" value="ECO:0007669"/>
    <property type="project" value="InterPro"/>
</dbReference>
<organism evidence="8 9">
    <name type="scientific">Runella aurantiaca</name>
    <dbReference type="NCBI Taxonomy" id="2282308"/>
    <lineage>
        <taxon>Bacteria</taxon>
        <taxon>Pseudomonadati</taxon>
        <taxon>Bacteroidota</taxon>
        <taxon>Cytophagia</taxon>
        <taxon>Cytophagales</taxon>
        <taxon>Spirosomataceae</taxon>
        <taxon>Runella</taxon>
    </lineage>
</organism>
<dbReference type="Pfam" id="PF00196">
    <property type="entry name" value="GerE"/>
    <property type="match status" value="1"/>
</dbReference>
<dbReference type="InterPro" id="IPR011006">
    <property type="entry name" value="CheY-like_superfamily"/>
</dbReference>
<keyword evidence="3 8" id="KW-0238">DNA-binding</keyword>
<feature type="modified residue" description="4-aspartylphosphate" evidence="5">
    <location>
        <position position="60"/>
    </location>
</feature>
<dbReference type="InterPro" id="IPR039420">
    <property type="entry name" value="WalR-like"/>
</dbReference>
<dbReference type="CDD" id="cd17535">
    <property type="entry name" value="REC_NarL-like"/>
    <property type="match status" value="1"/>
</dbReference>
<evidence type="ECO:0000256" key="3">
    <source>
        <dbReference type="ARBA" id="ARBA00023125"/>
    </source>
</evidence>
<dbReference type="PRINTS" id="PR00038">
    <property type="entry name" value="HTHLUXR"/>
</dbReference>
<dbReference type="GO" id="GO:0006355">
    <property type="term" value="P:regulation of DNA-templated transcription"/>
    <property type="evidence" value="ECO:0007669"/>
    <property type="project" value="InterPro"/>
</dbReference>
<evidence type="ECO:0000256" key="2">
    <source>
        <dbReference type="ARBA" id="ARBA00023015"/>
    </source>
</evidence>
<evidence type="ECO:0000256" key="4">
    <source>
        <dbReference type="ARBA" id="ARBA00023163"/>
    </source>
</evidence>
<accession>A0A369IGD5</accession>
<feature type="domain" description="Response regulatory" evidence="7">
    <location>
        <begin position="9"/>
        <end position="125"/>
    </location>
</feature>
<keyword evidence="9" id="KW-1185">Reference proteome</keyword>
<dbReference type="SUPFAM" id="SSF52172">
    <property type="entry name" value="CheY-like"/>
    <property type="match status" value="1"/>
</dbReference>
<dbReference type="PROSITE" id="PS50043">
    <property type="entry name" value="HTH_LUXR_2"/>
    <property type="match status" value="1"/>
</dbReference>
<keyword evidence="2" id="KW-0805">Transcription regulation</keyword>
<dbReference type="PROSITE" id="PS50110">
    <property type="entry name" value="RESPONSE_REGULATORY"/>
    <property type="match status" value="1"/>
</dbReference>
<proteinExistence type="predicted"/>
<evidence type="ECO:0000259" key="6">
    <source>
        <dbReference type="PROSITE" id="PS50043"/>
    </source>
</evidence>
<dbReference type="OrthoDB" id="9797341at2"/>
<evidence type="ECO:0000313" key="9">
    <source>
        <dbReference type="Proteomes" id="UP000253141"/>
    </source>
</evidence>